<feature type="compositionally biased region" description="Acidic residues" evidence="3">
    <location>
        <begin position="829"/>
        <end position="849"/>
    </location>
</feature>
<feature type="compositionally biased region" description="Basic and acidic residues" evidence="3">
    <location>
        <begin position="850"/>
        <end position="871"/>
    </location>
</feature>
<reference evidence="7" key="1">
    <citation type="journal article" date="2017" name="bioRxiv">
        <title>Comparative analysis of the genomes of Stylophora pistillata and Acropora digitifera provides evidence for extensive differences between species of corals.</title>
        <authorList>
            <person name="Voolstra C.R."/>
            <person name="Li Y."/>
            <person name="Liew Y.J."/>
            <person name="Baumgarten S."/>
            <person name="Zoccola D."/>
            <person name="Flot J.-F."/>
            <person name="Tambutte S."/>
            <person name="Allemand D."/>
            <person name="Aranda M."/>
        </authorList>
    </citation>
    <scope>NUCLEOTIDE SEQUENCE [LARGE SCALE GENOMIC DNA]</scope>
</reference>
<dbReference type="SMART" id="SM00254">
    <property type="entry name" value="ShKT"/>
    <property type="match status" value="1"/>
</dbReference>
<comment type="caution">
    <text evidence="2">Lacks conserved residue(s) required for the propagation of feature annotation.</text>
</comment>
<evidence type="ECO:0000256" key="4">
    <source>
        <dbReference type="SAM" id="SignalP"/>
    </source>
</evidence>
<gene>
    <name evidence="6" type="ORF">AWC38_SpisGene18338</name>
</gene>
<sequence length="1135" mass="125429">MKSHSCFAVPLLLCHFIWICVSKETTQRPEKRFDIRGKEWVAAQKIINKLVDESIANRVSEAEHDVERLLESNIECTDKIEHCSALAKSGVCKTSPKAMHQHCAKTCNLCEDNFFDATPHISVALKKDPEKFLKKQPIALAQKKTYHIPLKDKVVPEKPKTEQSSRKHELTGEGFIPADTIKILHSIEPLLSQQSKGVMKFHENDLSPENEKIRDAQKLLEYVKVLNPPKKMAILEAKVSLANDKKKSTTKKPKKIVAHEDKEKEEDSEQKDEVKKENKSKPNHAAKSKVANKKKLKVKGTPLTSLSKTVTYKNHKYKITPVVDWERISKMLESLGYKAVHIVGVKDKSIHKDLTEHLKKHGVDNVLSHKIKGKAAAETFVSAVHREKSWHNDEYFKTHCHPKCLTSCVSSCMPGCCREHDKVSIKTGLAKHCHASCLTNCLPSCGSGCCSADEERKRGHHFLHYQRIKDYHKAKDEAAEKQHDQPKKTTKKQEDKVNPKCHPQCKETCISSCGKGCCTDEGERIRDENERKEKDQQEKYRKDKQKKLQEMYKPQPRLCPAPCPRVCAPACADDCCAFGKYASPPAPGIPVSDQPHPGLTPNVPYPHSKVIPLEAYACKETCKFSCTYDCPRDCCQPEELAQEVAHEAAALAPSAFSSPAIGSPTTIGAPQAMAYQDLAPEMGTCPSPCPGGCYPSCTVACCTSALGLPQENQAELSPEARSSTKRVLHITHLLSCWQHQVALGKEITESQKMDKRLLSIGLLLALVFILSTWTSEAKHHRHHHLKNILRHKIQKHETDKKVKDKAEDKTEDKPEEDASGSGIEKDSAPDSEEDDKDDEETREENLRDEEEAKEREESEKRSRKKLHDEVEADKGSLRELLDSSIENLAKAGKAIQAILDATGKNKVSQTCPGTCPDVCAPGCISTCCNPPANPVAQAAGQAPYPSAYQPDPYQYAAAQQQYSQYGQLPQAAQAAQVPQALPAPQTPQYPHQPAAQQCPQQCSVIPCPSACPQSCCSAQPQYPPPAQPAMSAPNFLVLPPAPKKPNNTQSSSCASPCAQSCAPACLPSCCSPSMGMQMGMPYPQQPPMMPQMPPMAQIQQQMPQQACPQACQPAVPGGCAPQAQCPQQCCPKGRR</sequence>
<dbReference type="OrthoDB" id="5990614at2759"/>
<dbReference type="PROSITE" id="PS51670">
    <property type="entry name" value="SHKT"/>
    <property type="match status" value="1"/>
</dbReference>
<feature type="compositionally biased region" description="Basic and acidic residues" evidence="3">
    <location>
        <begin position="271"/>
        <end position="280"/>
    </location>
</feature>
<evidence type="ECO:0000313" key="6">
    <source>
        <dbReference type="EMBL" id="PFX17341.1"/>
    </source>
</evidence>
<keyword evidence="2" id="KW-1015">Disulfide bond</keyword>
<comment type="caution">
    <text evidence="6">The sequence shown here is derived from an EMBL/GenBank/DDBJ whole genome shotgun (WGS) entry which is preliminary data.</text>
</comment>
<keyword evidence="4" id="KW-0732">Signal</keyword>
<evidence type="ECO:0000256" key="3">
    <source>
        <dbReference type="SAM" id="MobiDB-lite"/>
    </source>
</evidence>
<feature type="region of interest" description="Disordered" evidence="3">
    <location>
        <begin position="244"/>
        <end position="298"/>
    </location>
</feature>
<protein>
    <recommendedName>
        <fullName evidence="5">ShKT domain-containing protein</fullName>
    </recommendedName>
</protein>
<feature type="signal peptide" evidence="4">
    <location>
        <begin position="1"/>
        <end position="22"/>
    </location>
</feature>
<dbReference type="AlphaFoldDB" id="A0A2B4RIA4"/>
<feature type="compositionally biased region" description="Basic and acidic residues" evidence="3">
    <location>
        <begin position="473"/>
        <end position="498"/>
    </location>
</feature>
<dbReference type="InterPro" id="IPR003582">
    <property type="entry name" value="ShKT_dom"/>
</dbReference>
<accession>A0A2B4RIA4</accession>
<dbReference type="Proteomes" id="UP000225706">
    <property type="component" value="Unassembled WGS sequence"/>
</dbReference>
<dbReference type="EMBL" id="LSMT01000480">
    <property type="protein sequence ID" value="PFX17341.1"/>
    <property type="molecule type" value="Genomic_DNA"/>
</dbReference>
<keyword evidence="7" id="KW-1185">Reference proteome</keyword>
<proteinExistence type="predicted"/>
<feature type="region of interest" description="Disordered" evidence="3">
    <location>
        <begin position="788"/>
        <end position="871"/>
    </location>
</feature>
<feature type="chain" id="PRO_5013129366" description="ShKT domain-containing protein" evidence="4">
    <location>
        <begin position="23"/>
        <end position="1135"/>
    </location>
</feature>
<dbReference type="GO" id="GO:0090729">
    <property type="term" value="F:toxin activity"/>
    <property type="evidence" value="ECO:0007669"/>
    <property type="project" value="UniProtKB-KW"/>
</dbReference>
<evidence type="ECO:0000259" key="5">
    <source>
        <dbReference type="PROSITE" id="PS51670"/>
    </source>
</evidence>
<keyword evidence="1" id="KW-0800">Toxin</keyword>
<name>A0A2B4RIA4_STYPI</name>
<feature type="domain" description="ShKT" evidence="5">
    <location>
        <begin position="76"/>
        <end position="110"/>
    </location>
</feature>
<feature type="compositionally biased region" description="Basic and acidic residues" evidence="3">
    <location>
        <begin position="795"/>
        <end position="812"/>
    </location>
</feature>
<evidence type="ECO:0000313" key="7">
    <source>
        <dbReference type="Proteomes" id="UP000225706"/>
    </source>
</evidence>
<feature type="compositionally biased region" description="Basic residues" evidence="3">
    <location>
        <begin position="281"/>
        <end position="298"/>
    </location>
</feature>
<feature type="region of interest" description="Disordered" evidence="3">
    <location>
        <begin position="473"/>
        <end position="502"/>
    </location>
</feature>
<evidence type="ECO:0000256" key="1">
    <source>
        <dbReference type="ARBA" id="ARBA00022656"/>
    </source>
</evidence>
<organism evidence="6 7">
    <name type="scientific">Stylophora pistillata</name>
    <name type="common">Smooth cauliflower coral</name>
    <dbReference type="NCBI Taxonomy" id="50429"/>
    <lineage>
        <taxon>Eukaryota</taxon>
        <taxon>Metazoa</taxon>
        <taxon>Cnidaria</taxon>
        <taxon>Anthozoa</taxon>
        <taxon>Hexacorallia</taxon>
        <taxon>Scleractinia</taxon>
        <taxon>Astrocoeniina</taxon>
        <taxon>Pocilloporidae</taxon>
        <taxon>Stylophora</taxon>
    </lineage>
</organism>
<evidence type="ECO:0000256" key="2">
    <source>
        <dbReference type="PROSITE-ProRule" id="PRU01005"/>
    </source>
</evidence>
<feature type="disulfide bond" evidence="2">
    <location>
        <begin position="76"/>
        <end position="110"/>
    </location>
</feature>